<feature type="region of interest" description="Disordered" evidence="2">
    <location>
        <begin position="409"/>
        <end position="505"/>
    </location>
</feature>
<dbReference type="SMART" id="SM00393">
    <property type="entry name" value="R3H"/>
    <property type="match status" value="1"/>
</dbReference>
<proteinExistence type="predicted"/>
<dbReference type="InterPro" id="IPR000953">
    <property type="entry name" value="Chromo/chromo_shadow_dom"/>
</dbReference>
<feature type="compositionally biased region" description="Basic residues" evidence="2">
    <location>
        <begin position="451"/>
        <end position="461"/>
    </location>
</feature>
<dbReference type="InterPro" id="IPR016197">
    <property type="entry name" value="Chromo-like_dom_sf"/>
</dbReference>
<dbReference type="Pfam" id="PF01585">
    <property type="entry name" value="G-patch"/>
    <property type="match status" value="1"/>
</dbReference>
<feature type="domain" description="G-patch" evidence="4">
    <location>
        <begin position="634"/>
        <end position="677"/>
    </location>
</feature>
<feature type="compositionally biased region" description="Low complexity" evidence="2">
    <location>
        <begin position="136"/>
        <end position="148"/>
    </location>
</feature>
<evidence type="ECO:0000313" key="6">
    <source>
        <dbReference type="EMBL" id="KAH7138348.1"/>
    </source>
</evidence>
<dbReference type="PROSITE" id="PS50013">
    <property type="entry name" value="CHROMO_2"/>
    <property type="match status" value="1"/>
</dbReference>
<feature type="domain" description="R3H" evidence="5">
    <location>
        <begin position="518"/>
        <end position="580"/>
    </location>
</feature>
<evidence type="ECO:0000313" key="7">
    <source>
        <dbReference type="Proteomes" id="UP000700596"/>
    </source>
</evidence>
<evidence type="ECO:0000259" key="5">
    <source>
        <dbReference type="PROSITE" id="PS51061"/>
    </source>
</evidence>
<sequence>MATHRSQAFDSEKRLRDRKVTFVSAGYLEGTIKENIREDPFLVQEPYSPLPTIPTSELDRNIDTDMDHQPPEPANAMARMTIRSPCPAPSTSSLSSSEDEVIFCGRGVTTGASITTTTTKTTPGHQTNESATGMESLPSGSSPISGLGTESDGESIDQQLFAERLKGESKWTLGTTPWVSRSKPGIGWLPVSDRPDMNAFLDGRINPRDAAMEDYMQNVRDSFSQDEPTVSSSFARRPIEIGDHESDGLLPRSVVHQSDSWDSDLLHDLDNLSTSSDVIDIIERIVATRKRRSGVQYLVVYEGSTTDDTHWLPLSFFKTEKELQLIQVFETKRTRHNTLSESSDDSSFDDQGSDDEEEDDTPVYSGMAADGESDEAYAARLQKELDYDAETGIMYGDDIYIAHTAPPDRQWTKRKSRNREPIFPSASALADAIDQDPYGAFDIMDTERPSLRPKKKGRRGHMPPELDDPDLNEQMHRSWENDRAKKRLKKAEREEQRKLGLLGRKGKGPDLSVKYKQGANMNEITEDIRDFLFSDMTTLSLPPMEAKHRAVIHQFVHKFGLSSKSRGAGANRFTILSKTLRTIKVDDDEFEAISEQRRFKTRLTAPARHGPKTRPIVSYKDGDTVGASAPELGPENKGRRLLEKMGWTKGTALGALDNKGILQPIAHTVKMTKAGLQ</sequence>
<gene>
    <name evidence="6" type="ORF">B0J11DRAFT_500574</name>
</gene>
<feature type="region of interest" description="Disordered" evidence="2">
    <location>
        <begin position="335"/>
        <end position="372"/>
    </location>
</feature>
<dbReference type="SUPFAM" id="SSF54160">
    <property type="entry name" value="Chromo domain-like"/>
    <property type="match status" value="1"/>
</dbReference>
<dbReference type="PANTHER" id="PTHR14195">
    <property type="entry name" value="G PATCH DOMAIN CONTAINING PROTEIN 2"/>
    <property type="match status" value="1"/>
</dbReference>
<dbReference type="AlphaFoldDB" id="A0A9P9IWL7"/>
<dbReference type="PROSITE" id="PS50174">
    <property type="entry name" value="G_PATCH"/>
    <property type="match status" value="1"/>
</dbReference>
<comment type="subunit">
    <text evidence="1">Component of the NuA4 histone acetyltransferase complex.</text>
</comment>
<feature type="region of interest" description="Disordered" evidence="2">
    <location>
        <begin position="607"/>
        <end position="637"/>
    </location>
</feature>
<evidence type="ECO:0000256" key="1">
    <source>
        <dbReference type="ARBA" id="ARBA00011353"/>
    </source>
</evidence>
<dbReference type="InterPro" id="IPR051189">
    <property type="entry name" value="Splicing_assoc_domain"/>
</dbReference>
<dbReference type="InterPro" id="IPR036867">
    <property type="entry name" value="R3H_dom_sf"/>
</dbReference>
<evidence type="ECO:0000259" key="3">
    <source>
        <dbReference type="PROSITE" id="PS50013"/>
    </source>
</evidence>
<dbReference type="EMBL" id="JAGMWT010000001">
    <property type="protein sequence ID" value="KAH7138348.1"/>
    <property type="molecule type" value="Genomic_DNA"/>
</dbReference>
<dbReference type="SUPFAM" id="SSF82708">
    <property type="entry name" value="R3H domain"/>
    <property type="match status" value="1"/>
</dbReference>
<organism evidence="6 7">
    <name type="scientific">Dendryphion nanum</name>
    <dbReference type="NCBI Taxonomy" id="256645"/>
    <lineage>
        <taxon>Eukaryota</taxon>
        <taxon>Fungi</taxon>
        <taxon>Dikarya</taxon>
        <taxon>Ascomycota</taxon>
        <taxon>Pezizomycotina</taxon>
        <taxon>Dothideomycetes</taxon>
        <taxon>Pleosporomycetidae</taxon>
        <taxon>Pleosporales</taxon>
        <taxon>Torulaceae</taxon>
        <taxon>Dendryphion</taxon>
    </lineage>
</organism>
<feature type="compositionally biased region" description="Acidic residues" evidence="2">
    <location>
        <begin position="342"/>
        <end position="361"/>
    </location>
</feature>
<feature type="region of interest" description="Disordered" evidence="2">
    <location>
        <begin position="114"/>
        <end position="152"/>
    </location>
</feature>
<dbReference type="Gene3D" id="3.30.1370.50">
    <property type="entry name" value="R3H-like domain"/>
    <property type="match status" value="1"/>
</dbReference>
<dbReference type="InterPro" id="IPR000467">
    <property type="entry name" value="G_patch_dom"/>
</dbReference>
<feature type="domain" description="Chromo" evidence="3">
    <location>
        <begin position="280"/>
        <end position="341"/>
    </location>
</feature>
<dbReference type="SMART" id="SM00443">
    <property type="entry name" value="G_patch"/>
    <property type="match status" value="1"/>
</dbReference>
<evidence type="ECO:0008006" key="8">
    <source>
        <dbReference type="Google" id="ProtNLM"/>
    </source>
</evidence>
<accession>A0A9P9IWL7</accession>
<name>A0A9P9IWL7_9PLEO</name>
<comment type="caution">
    <text evidence="6">The sequence shown here is derived from an EMBL/GenBank/DDBJ whole genome shotgun (WGS) entry which is preliminary data.</text>
</comment>
<dbReference type="Proteomes" id="UP000700596">
    <property type="component" value="Unassembled WGS sequence"/>
</dbReference>
<dbReference type="PROSITE" id="PS51061">
    <property type="entry name" value="R3H"/>
    <property type="match status" value="1"/>
</dbReference>
<feature type="compositionally biased region" description="Low complexity" evidence="2">
    <location>
        <begin position="114"/>
        <end position="127"/>
    </location>
</feature>
<dbReference type="InterPro" id="IPR001374">
    <property type="entry name" value="R3H_dom"/>
</dbReference>
<dbReference type="OrthoDB" id="21470at2759"/>
<evidence type="ECO:0000256" key="2">
    <source>
        <dbReference type="SAM" id="MobiDB-lite"/>
    </source>
</evidence>
<evidence type="ECO:0000259" key="4">
    <source>
        <dbReference type="PROSITE" id="PS50174"/>
    </source>
</evidence>
<dbReference type="Pfam" id="PF01424">
    <property type="entry name" value="R3H"/>
    <property type="match status" value="1"/>
</dbReference>
<keyword evidence="7" id="KW-1185">Reference proteome</keyword>
<protein>
    <recommendedName>
        <fullName evidence="8">Protein SQS1</fullName>
    </recommendedName>
</protein>
<feature type="compositionally biased region" description="Basic and acidic residues" evidence="2">
    <location>
        <begin position="473"/>
        <end position="483"/>
    </location>
</feature>
<dbReference type="Gene3D" id="2.40.50.40">
    <property type="match status" value="1"/>
</dbReference>
<reference evidence="6" key="1">
    <citation type="journal article" date="2021" name="Nat. Commun.">
        <title>Genetic determinants of endophytism in the Arabidopsis root mycobiome.</title>
        <authorList>
            <person name="Mesny F."/>
            <person name="Miyauchi S."/>
            <person name="Thiergart T."/>
            <person name="Pickel B."/>
            <person name="Atanasova L."/>
            <person name="Karlsson M."/>
            <person name="Huettel B."/>
            <person name="Barry K.W."/>
            <person name="Haridas S."/>
            <person name="Chen C."/>
            <person name="Bauer D."/>
            <person name="Andreopoulos W."/>
            <person name="Pangilinan J."/>
            <person name="LaButti K."/>
            <person name="Riley R."/>
            <person name="Lipzen A."/>
            <person name="Clum A."/>
            <person name="Drula E."/>
            <person name="Henrissat B."/>
            <person name="Kohler A."/>
            <person name="Grigoriev I.V."/>
            <person name="Martin F.M."/>
            <person name="Hacquard S."/>
        </authorList>
    </citation>
    <scope>NUCLEOTIDE SEQUENCE</scope>
    <source>
        <strain evidence="6">MPI-CAGE-CH-0243</strain>
    </source>
</reference>
<dbReference type="GO" id="GO:0006338">
    <property type="term" value="P:chromatin remodeling"/>
    <property type="evidence" value="ECO:0007669"/>
    <property type="project" value="UniProtKB-ARBA"/>
</dbReference>
<dbReference type="GO" id="GO:0003676">
    <property type="term" value="F:nucleic acid binding"/>
    <property type="evidence" value="ECO:0007669"/>
    <property type="project" value="UniProtKB-UniRule"/>
</dbReference>